<dbReference type="InterPro" id="IPR007729">
    <property type="entry name" value="DGOK"/>
</dbReference>
<gene>
    <name evidence="1" type="ORF">ACG04Q_00705</name>
</gene>
<reference evidence="1 2" key="1">
    <citation type="submission" date="2024-08" db="EMBL/GenBank/DDBJ databases">
        <authorList>
            <person name="Lu H."/>
        </authorList>
    </citation>
    <scope>NUCLEOTIDE SEQUENCE [LARGE SCALE GENOMIC DNA]</scope>
    <source>
        <strain evidence="1 2">DXS20W</strain>
    </source>
</reference>
<dbReference type="InterPro" id="IPR042257">
    <property type="entry name" value="DGOK_C"/>
</dbReference>
<name>A0ABW7GDY8_9BURK</name>
<dbReference type="InterPro" id="IPR042258">
    <property type="entry name" value="DGOK_N"/>
</dbReference>
<dbReference type="Pfam" id="PF05035">
    <property type="entry name" value="DGOK"/>
    <property type="match status" value="1"/>
</dbReference>
<organism evidence="1 2">
    <name type="scientific">Pelomonas lactea</name>
    <dbReference type="NCBI Taxonomy" id="3299030"/>
    <lineage>
        <taxon>Bacteria</taxon>
        <taxon>Pseudomonadati</taxon>
        <taxon>Pseudomonadota</taxon>
        <taxon>Betaproteobacteria</taxon>
        <taxon>Burkholderiales</taxon>
        <taxon>Sphaerotilaceae</taxon>
        <taxon>Roseateles</taxon>
    </lineage>
</organism>
<keyword evidence="2" id="KW-1185">Reference proteome</keyword>
<protein>
    <submittedName>
        <fullName evidence="1">2-dehydro-3-deoxygalactonokinase</fullName>
    </submittedName>
</protein>
<dbReference type="Proteomes" id="UP001606302">
    <property type="component" value="Unassembled WGS sequence"/>
</dbReference>
<comment type="caution">
    <text evidence="1">The sequence shown here is derived from an EMBL/GenBank/DDBJ whole genome shotgun (WGS) entry which is preliminary data.</text>
</comment>
<dbReference type="Gene3D" id="3.30.420.300">
    <property type="entry name" value="2-keto-3-deoxy-galactonokinase, substrate binding domain"/>
    <property type="match status" value="1"/>
</dbReference>
<dbReference type="RefSeq" id="WP_394508866.1">
    <property type="nucleotide sequence ID" value="NZ_JBIGHX010000001.1"/>
</dbReference>
<proteinExistence type="predicted"/>
<evidence type="ECO:0000313" key="2">
    <source>
        <dbReference type="Proteomes" id="UP001606302"/>
    </source>
</evidence>
<evidence type="ECO:0000313" key="1">
    <source>
        <dbReference type="EMBL" id="MFG6460067.1"/>
    </source>
</evidence>
<accession>A0ABW7GDY8</accession>
<sequence>MSAAKLIALDWGSTRLRAFLLGDGGEVLQTRQSNDGAATLKGADAYAAALAALVGDWRAEHPALKLLACGMVGSQYGWREAPYVRCPADAAALAAQLLTLDDQLGIVPGLVDDAAQPDVMRGEETQIVGALALHPELAEEACLVLPGTHSKWARVKAGRVTGFATHMTGELFALLRQHSVLNRLMPADGSSPASPEAFLKGVEAAKEDGGLGHQLFAVRTLGLFKQLSAEQLPDYLSGLLIGHELASELKGDVPRVALIGDPALCARYALALTHLGQPAPLLLDNTAPAGLWALAQTTSLI</sequence>
<dbReference type="EMBL" id="JBIGHX010000001">
    <property type="protein sequence ID" value="MFG6460067.1"/>
    <property type="molecule type" value="Genomic_DNA"/>
</dbReference>
<dbReference type="CDD" id="cd24012">
    <property type="entry name" value="ASKHA_NBD_KDGal-kinase"/>
    <property type="match status" value="1"/>
</dbReference>
<dbReference type="Gene3D" id="3.30.420.310">
    <property type="entry name" value="2-keto-3-deoxy-galactonokinase, C-terminal domain"/>
    <property type="match status" value="1"/>
</dbReference>